<feature type="domain" description="CWH43-like N-terminal" evidence="7">
    <location>
        <begin position="6"/>
        <end position="238"/>
    </location>
</feature>
<gene>
    <name evidence="8" type="ORF">PENTCL1PPCAC_3842</name>
</gene>
<evidence type="ECO:0000313" key="8">
    <source>
        <dbReference type="EMBL" id="GMS81667.1"/>
    </source>
</evidence>
<dbReference type="EMBL" id="BTSX01000001">
    <property type="protein sequence ID" value="GMS81667.1"/>
    <property type="molecule type" value="Genomic_DNA"/>
</dbReference>
<reference evidence="8" key="1">
    <citation type="submission" date="2023-10" db="EMBL/GenBank/DDBJ databases">
        <title>Genome assembly of Pristionchus species.</title>
        <authorList>
            <person name="Yoshida K."/>
            <person name="Sommer R.J."/>
        </authorList>
    </citation>
    <scope>NUCLEOTIDE SEQUENCE</scope>
    <source>
        <strain evidence="8">RS0144</strain>
    </source>
</reference>
<keyword evidence="4 6" id="KW-1133">Transmembrane helix</keyword>
<dbReference type="GO" id="GO:0012505">
    <property type="term" value="C:endomembrane system"/>
    <property type="evidence" value="ECO:0007669"/>
    <property type="project" value="UniProtKB-SubCell"/>
</dbReference>
<dbReference type="AlphaFoldDB" id="A0AAV5SG66"/>
<evidence type="ECO:0000256" key="1">
    <source>
        <dbReference type="ARBA" id="ARBA00004127"/>
    </source>
</evidence>
<feature type="transmembrane region" description="Helical" evidence="6">
    <location>
        <begin position="53"/>
        <end position="71"/>
    </location>
</feature>
<organism evidence="8 9">
    <name type="scientific">Pristionchus entomophagus</name>
    <dbReference type="NCBI Taxonomy" id="358040"/>
    <lineage>
        <taxon>Eukaryota</taxon>
        <taxon>Metazoa</taxon>
        <taxon>Ecdysozoa</taxon>
        <taxon>Nematoda</taxon>
        <taxon>Chromadorea</taxon>
        <taxon>Rhabditida</taxon>
        <taxon>Rhabditina</taxon>
        <taxon>Diplogasteromorpha</taxon>
        <taxon>Diplogasteroidea</taxon>
        <taxon>Neodiplogasteridae</taxon>
        <taxon>Pristionchus</taxon>
    </lineage>
</organism>
<dbReference type="PANTHER" id="PTHR21324">
    <property type="entry name" value="FASTING-INDUCIBLE INTEGRAL MEMBRANE PROTEIN TM6P1-RELATED"/>
    <property type="match status" value="1"/>
</dbReference>
<evidence type="ECO:0000259" key="7">
    <source>
        <dbReference type="Pfam" id="PF10277"/>
    </source>
</evidence>
<accession>A0AAV5SG66</accession>
<evidence type="ECO:0000256" key="4">
    <source>
        <dbReference type="ARBA" id="ARBA00022989"/>
    </source>
</evidence>
<evidence type="ECO:0000256" key="6">
    <source>
        <dbReference type="SAM" id="Phobius"/>
    </source>
</evidence>
<proteinExistence type="inferred from homology"/>
<protein>
    <recommendedName>
        <fullName evidence="7">CWH43-like N-terminal domain-containing protein</fullName>
    </recommendedName>
</protein>
<evidence type="ECO:0000313" key="9">
    <source>
        <dbReference type="Proteomes" id="UP001432027"/>
    </source>
</evidence>
<dbReference type="InterPro" id="IPR019402">
    <property type="entry name" value="CWH43_N"/>
</dbReference>
<name>A0AAV5SG66_9BILA</name>
<dbReference type="Proteomes" id="UP001432027">
    <property type="component" value="Unassembled WGS sequence"/>
</dbReference>
<dbReference type="PANTHER" id="PTHR21324:SF2">
    <property type="entry name" value="EG:22E5.9 PROTEIN"/>
    <property type="match status" value="1"/>
</dbReference>
<feature type="transmembrane region" description="Helical" evidence="6">
    <location>
        <begin position="157"/>
        <end position="178"/>
    </location>
</feature>
<evidence type="ECO:0000256" key="2">
    <source>
        <dbReference type="ARBA" id="ARBA00006565"/>
    </source>
</evidence>
<dbReference type="InterPro" id="IPR050911">
    <property type="entry name" value="DRAM/TMEM150_Autophagy_Mod"/>
</dbReference>
<sequence>MESIGVWTLPLVTSLLGFASIFVPYFVAVHNGHVPAVLPFISDSGCFPPEKCIFSLLFNLTAFFLAISIYLRHRQILEFYGSQLRRRWKRASFNLMLIGVLGAFTISAVASFSATENMLFHLISAVAIFQLINIYIWGQVFLSFKLVPSISAPVHNWTRFTLALLSTLSFFLLEIAFYTKLFLPKGYEIPPIPSPYAPEFYERDSPYWLRHTVLAASEWSMVIFYFLFILSMSVDLRDTYVRAPRVYFKNTAFEPDVVEDSEGVQRLVDGVEGNAATAALPD</sequence>
<keyword evidence="9" id="KW-1185">Reference proteome</keyword>
<keyword evidence="5 6" id="KW-0472">Membrane</keyword>
<comment type="similarity">
    <text evidence="2">Belongs to the DRAM/TMEM150 family.</text>
</comment>
<evidence type="ECO:0000256" key="5">
    <source>
        <dbReference type="ARBA" id="ARBA00023136"/>
    </source>
</evidence>
<feature type="transmembrane region" description="Helical" evidence="6">
    <location>
        <begin position="7"/>
        <end position="27"/>
    </location>
</feature>
<comment type="subcellular location">
    <subcellularLocation>
        <location evidence="1">Endomembrane system</location>
        <topology evidence="1">Multi-pass membrane protein</topology>
    </subcellularLocation>
</comment>
<feature type="transmembrane region" description="Helical" evidence="6">
    <location>
        <begin position="118"/>
        <end position="136"/>
    </location>
</feature>
<evidence type="ECO:0000256" key="3">
    <source>
        <dbReference type="ARBA" id="ARBA00022692"/>
    </source>
</evidence>
<dbReference type="Pfam" id="PF10277">
    <property type="entry name" value="Frag1"/>
    <property type="match status" value="1"/>
</dbReference>
<feature type="transmembrane region" description="Helical" evidence="6">
    <location>
        <begin position="92"/>
        <end position="112"/>
    </location>
</feature>
<comment type="caution">
    <text evidence="8">The sequence shown here is derived from an EMBL/GenBank/DDBJ whole genome shotgun (WGS) entry which is preliminary data.</text>
</comment>
<keyword evidence="3 6" id="KW-0812">Transmembrane</keyword>
<feature type="transmembrane region" description="Helical" evidence="6">
    <location>
        <begin position="208"/>
        <end position="230"/>
    </location>
</feature>